<organism evidence="1 2">
    <name type="scientific">Limnoglobus roseus</name>
    <dbReference type="NCBI Taxonomy" id="2598579"/>
    <lineage>
        <taxon>Bacteria</taxon>
        <taxon>Pseudomonadati</taxon>
        <taxon>Planctomycetota</taxon>
        <taxon>Planctomycetia</taxon>
        <taxon>Gemmatales</taxon>
        <taxon>Gemmataceae</taxon>
        <taxon>Limnoglobus</taxon>
    </lineage>
</organism>
<sequence length="131" mass="14311">MPIFGDDDPLGTTRYQVFVGPGTAFERDGLTWDDFPDGVADTLLVAEAGEPVPWSKPADLVYDPNGPLPPLGRGYKKPVKLACRVLWLNPGFAAVLGEGRGRFFRWPSDEATVRALITRNGGEKVNPSRIE</sequence>
<accession>A0A5C1AMY7</accession>
<dbReference type="AlphaFoldDB" id="A0A5C1AMY7"/>
<proteinExistence type="predicted"/>
<dbReference type="EMBL" id="CP042425">
    <property type="protein sequence ID" value="QEL19483.1"/>
    <property type="molecule type" value="Genomic_DNA"/>
</dbReference>
<dbReference type="KEGG" id="lrs:PX52LOC_06556"/>
<dbReference type="Proteomes" id="UP000324974">
    <property type="component" value="Chromosome"/>
</dbReference>
<protein>
    <submittedName>
        <fullName evidence="1">Uncharacterized protein</fullName>
    </submittedName>
</protein>
<name>A0A5C1AMY7_9BACT</name>
<gene>
    <name evidence="1" type="ORF">PX52LOC_06556</name>
</gene>
<evidence type="ECO:0000313" key="1">
    <source>
        <dbReference type="EMBL" id="QEL19483.1"/>
    </source>
</evidence>
<evidence type="ECO:0000313" key="2">
    <source>
        <dbReference type="Proteomes" id="UP000324974"/>
    </source>
</evidence>
<keyword evidence="2" id="KW-1185">Reference proteome</keyword>
<reference evidence="2" key="1">
    <citation type="submission" date="2019-08" db="EMBL/GenBank/DDBJ databases">
        <title>Limnoglobus roseus gen. nov., sp. nov., a novel freshwater planctomycete with a giant genome from the family Gemmataceae.</title>
        <authorList>
            <person name="Kulichevskaya I.S."/>
            <person name="Naumoff D.G."/>
            <person name="Miroshnikov K."/>
            <person name="Ivanova A."/>
            <person name="Philippov D.A."/>
            <person name="Hakobyan A."/>
            <person name="Rijpstra I.C."/>
            <person name="Sinninghe Damste J.S."/>
            <person name="Liesack W."/>
            <person name="Dedysh S.N."/>
        </authorList>
    </citation>
    <scope>NUCLEOTIDE SEQUENCE [LARGE SCALE GENOMIC DNA]</scope>
    <source>
        <strain evidence="2">PX52</strain>
    </source>
</reference>
<dbReference type="RefSeq" id="WP_168218716.1">
    <property type="nucleotide sequence ID" value="NZ_CP042425.1"/>
</dbReference>